<dbReference type="PROSITE" id="PS50123">
    <property type="entry name" value="CHER"/>
    <property type="match status" value="1"/>
</dbReference>
<dbReference type="InterPro" id="IPR000014">
    <property type="entry name" value="PAS"/>
</dbReference>
<feature type="active site" evidence="1">
    <location>
        <position position="89"/>
    </location>
</feature>
<dbReference type="GO" id="GO:0006935">
    <property type="term" value="P:chemotaxis"/>
    <property type="evidence" value="ECO:0007669"/>
    <property type="project" value="UniProtKB-UniRule"/>
</dbReference>
<evidence type="ECO:0000259" key="4">
    <source>
        <dbReference type="PROSITE" id="PS50122"/>
    </source>
</evidence>
<feature type="active site" evidence="1">
    <location>
        <position position="180"/>
    </location>
</feature>
<gene>
    <name evidence="6" type="ORF">SAMN05421580_103117</name>
</gene>
<keyword evidence="1" id="KW-0378">Hydrolase</keyword>
<dbReference type="SUPFAM" id="SSF47757">
    <property type="entry name" value="Chemotaxis receptor methyltransferase CheR, N-terminal domain"/>
    <property type="match status" value="1"/>
</dbReference>
<proteinExistence type="predicted"/>
<dbReference type="GO" id="GO:0000156">
    <property type="term" value="F:phosphorelay response regulator activity"/>
    <property type="evidence" value="ECO:0007669"/>
    <property type="project" value="InterPro"/>
</dbReference>
<evidence type="ECO:0000256" key="2">
    <source>
        <dbReference type="SAM" id="Coils"/>
    </source>
</evidence>
<evidence type="ECO:0000256" key="1">
    <source>
        <dbReference type="PROSITE-ProRule" id="PRU00050"/>
    </source>
</evidence>
<reference evidence="7" key="1">
    <citation type="submission" date="2017-01" db="EMBL/GenBank/DDBJ databases">
        <authorList>
            <person name="Varghese N."/>
            <person name="Submissions S."/>
        </authorList>
    </citation>
    <scope>NUCLEOTIDE SEQUENCE [LARGE SCALE GENOMIC DNA]</scope>
    <source>
        <strain evidence="7">DSM 19945</strain>
    </source>
</reference>
<dbReference type="InterPro" id="IPR035965">
    <property type="entry name" value="PAS-like_dom_sf"/>
</dbReference>
<dbReference type="Gene3D" id="3.40.50.180">
    <property type="entry name" value="Methylesterase CheB, C-terminal domain"/>
    <property type="match status" value="1"/>
</dbReference>
<name>A0A1N7KYH5_9RHOB</name>
<dbReference type="CDD" id="cd00130">
    <property type="entry name" value="PAS"/>
    <property type="match status" value="1"/>
</dbReference>
<dbReference type="Pfam" id="PF01739">
    <property type="entry name" value="CheR"/>
    <property type="match status" value="1"/>
</dbReference>
<feature type="domain" description="CheR-type methyltransferase" evidence="5">
    <location>
        <begin position="273"/>
        <end position="524"/>
    </location>
</feature>
<accession>A0A1N7KYH5</accession>
<dbReference type="Proteomes" id="UP000186221">
    <property type="component" value="Unassembled WGS sequence"/>
</dbReference>
<dbReference type="PANTHER" id="PTHR24422">
    <property type="entry name" value="CHEMOTAXIS PROTEIN METHYLTRANSFERASE"/>
    <property type="match status" value="1"/>
</dbReference>
<dbReference type="InterPro" id="IPR050903">
    <property type="entry name" value="Bact_Chemotaxis_MeTrfase"/>
</dbReference>
<dbReference type="GO" id="GO:0008757">
    <property type="term" value="F:S-adenosylmethionine-dependent methyltransferase activity"/>
    <property type="evidence" value="ECO:0007669"/>
    <property type="project" value="InterPro"/>
</dbReference>
<dbReference type="SUPFAM" id="SSF52738">
    <property type="entry name" value="Methylesterase CheB, C-terminal domain"/>
    <property type="match status" value="1"/>
</dbReference>
<dbReference type="GO" id="GO:0005737">
    <property type="term" value="C:cytoplasm"/>
    <property type="evidence" value="ECO:0007669"/>
    <property type="project" value="InterPro"/>
</dbReference>
<keyword evidence="1" id="KW-0145">Chemotaxis</keyword>
<protein>
    <submittedName>
        <fullName evidence="6">Two-component system, chemotaxis family, CheB/CheR fusion protein</fullName>
    </submittedName>
</protein>
<dbReference type="Gene3D" id="3.40.50.150">
    <property type="entry name" value="Vaccinia Virus protein VP39"/>
    <property type="match status" value="1"/>
</dbReference>
<dbReference type="InterPro" id="IPR035909">
    <property type="entry name" value="CheB_C"/>
</dbReference>
<dbReference type="GO" id="GO:0008984">
    <property type="term" value="F:protein-glutamate methylesterase activity"/>
    <property type="evidence" value="ECO:0007669"/>
    <property type="project" value="InterPro"/>
</dbReference>
<dbReference type="AlphaFoldDB" id="A0A1N7KYH5"/>
<dbReference type="InterPro" id="IPR000673">
    <property type="entry name" value="Sig_transdc_resp-reg_Me-estase"/>
</dbReference>
<organism evidence="6 7">
    <name type="scientific">Rhodobacter aestuarii</name>
    <dbReference type="NCBI Taxonomy" id="453582"/>
    <lineage>
        <taxon>Bacteria</taxon>
        <taxon>Pseudomonadati</taxon>
        <taxon>Pseudomonadota</taxon>
        <taxon>Alphaproteobacteria</taxon>
        <taxon>Rhodobacterales</taxon>
        <taxon>Rhodobacter group</taxon>
        <taxon>Rhodobacter</taxon>
    </lineage>
</organism>
<evidence type="ECO:0000313" key="6">
    <source>
        <dbReference type="EMBL" id="SIS66597.1"/>
    </source>
</evidence>
<dbReference type="PANTHER" id="PTHR24422:SF27">
    <property type="entry name" value="PROTEIN-GLUTAMATE O-METHYLTRANSFERASE"/>
    <property type="match status" value="1"/>
</dbReference>
<dbReference type="SMART" id="SM00091">
    <property type="entry name" value="PAS"/>
    <property type="match status" value="2"/>
</dbReference>
<evidence type="ECO:0000313" key="7">
    <source>
        <dbReference type="Proteomes" id="UP000186221"/>
    </source>
</evidence>
<feature type="coiled-coil region" evidence="2">
    <location>
        <begin position="709"/>
        <end position="789"/>
    </location>
</feature>
<dbReference type="RefSeq" id="WP_245826454.1">
    <property type="nucleotide sequence ID" value="NZ_FTOG01000003.1"/>
</dbReference>
<dbReference type="SUPFAM" id="SSF55785">
    <property type="entry name" value="PYP-like sensor domain (PAS domain)"/>
    <property type="match status" value="1"/>
</dbReference>
<dbReference type="InterPro" id="IPR000780">
    <property type="entry name" value="CheR_MeTrfase"/>
</dbReference>
<dbReference type="InterPro" id="IPR022642">
    <property type="entry name" value="CheR_C"/>
</dbReference>
<evidence type="ECO:0000259" key="5">
    <source>
        <dbReference type="PROSITE" id="PS50123"/>
    </source>
</evidence>
<dbReference type="SUPFAM" id="SSF53335">
    <property type="entry name" value="S-adenosyl-L-methionine-dependent methyltransferases"/>
    <property type="match status" value="1"/>
</dbReference>
<dbReference type="Pfam" id="PF03705">
    <property type="entry name" value="CheR_N"/>
    <property type="match status" value="1"/>
</dbReference>
<evidence type="ECO:0000256" key="3">
    <source>
        <dbReference type="SAM" id="MobiDB-lite"/>
    </source>
</evidence>
<feature type="domain" description="CheB-type methylesterase" evidence="4">
    <location>
        <begin position="49"/>
        <end position="238"/>
    </location>
</feature>
<dbReference type="Gene3D" id="3.30.450.20">
    <property type="entry name" value="PAS domain"/>
    <property type="match status" value="1"/>
</dbReference>
<dbReference type="CDD" id="cd16434">
    <property type="entry name" value="CheB-CheR_fusion"/>
    <property type="match status" value="1"/>
</dbReference>
<feature type="region of interest" description="Disordered" evidence="3">
    <location>
        <begin position="1"/>
        <end position="46"/>
    </location>
</feature>
<feature type="active site" evidence="1">
    <location>
        <position position="62"/>
    </location>
</feature>
<dbReference type="STRING" id="453582.SAMN05421580_103117"/>
<keyword evidence="7" id="KW-1185">Reference proteome</keyword>
<dbReference type="InterPro" id="IPR022641">
    <property type="entry name" value="CheR_N"/>
</dbReference>
<dbReference type="InterPro" id="IPR029063">
    <property type="entry name" value="SAM-dependent_MTases_sf"/>
</dbReference>
<dbReference type="Pfam" id="PF01339">
    <property type="entry name" value="CheB_methylest"/>
    <property type="match status" value="1"/>
</dbReference>
<dbReference type="PRINTS" id="PR00996">
    <property type="entry name" value="CHERMTFRASE"/>
</dbReference>
<dbReference type="EMBL" id="FTOG01000003">
    <property type="protein sequence ID" value="SIS66597.1"/>
    <property type="molecule type" value="Genomic_DNA"/>
</dbReference>
<feature type="region of interest" description="Disordered" evidence="3">
    <location>
        <begin position="544"/>
        <end position="565"/>
    </location>
</feature>
<dbReference type="PROSITE" id="PS50122">
    <property type="entry name" value="CHEB"/>
    <property type="match status" value="1"/>
</dbReference>
<sequence>MDDTNETLPEAPEDTAPNATGQGKEALSEEAGTPSAEGEQPPLLMMEDPAVGPQAVVAIGASAGGLDALERLFSGLPSDTGAAYVVIQHLSPDHKSIMASLLARHTKMPVVTVEDEMALAPNSVFLIPPATIMTLEGRHLRLAPKDRRVLSLPIDAFFTSMAAGYGDRAVAVVLSGTGSDGTRGVSAVHAAGGVAIAQDPRDARFDGMPRSAIATGFIDSSMNIDRIGPWIADYLVRRPALAAAAAADAADGPKTGADSKSALPRQFEGLEPQEALGRIVEILSLSGEVNFTDYKAGTVQRRIERRMGVRQITELSSYLELLTQDRAELATLRREMLIPVTSFFRDPESFAELSERVIEPLVAEAAVGSTLRVWSAGCATGEEAYTIAMLFFDAFERAGRWPTLKIFATDVEPVNIEQAATGFYPETIAADLPSTFLERFFTPRGGQFVVRPELRQSIVFARHNLLSDPPFTRMDLVSCRNTLIYLRPEAQERALKRMHYALRPGGYLFLGGSEALVQVQDDFTVLSARHRIWQAQRSGSAPLTDRKTGLYVNPRPPRSRSENAPQTAMERGFAALQKAYAPPPSLLINARHEILHSYGDISGFMKLREGVATLEIGRMLIEPLLPVASALLFKAARLGEEAMSDPLHLAEGVAGPEPFWVRLKVMPVAAQQEAVADDVKLYLLSFETVPSDEDDVPAIDIDREVGARIEMLEAELAMTRESLQAMIEELETSNEELQATNEEMMASNEELQSANEELQSVNEELNSVNAEYQEKIDLLNRSNADLDSLTRIMAMGAIFVDADLRVTRFSPDAVDLFRIRDVDIGRPLGDITHRLDYAALLDDLRRTIKGQTRTEREVTGLNGRHYLVRMLPYKVPSSAAQGVVLTFVDITQTRNLQLLQAVIDGLAEHVAVLDHKGDIMLVNAAWTRFAAENGDPGSEHTGVGVNYVGHCDLGDTAIDSGYATRAVDGIRAVLQGRLSRFSLEYPCDAPDCPRWFVMHVRPLDDPIQGAVVSHIEITRWRENSSEEPAVT</sequence>
<dbReference type="Pfam" id="PF13596">
    <property type="entry name" value="PAS_10"/>
    <property type="match status" value="1"/>
</dbReference>
<keyword evidence="2" id="KW-0175">Coiled coil</keyword>
<dbReference type="SMART" id="SM00138">
    <property type="entry name" value="MeTrc"/>
    <property type="match status" value="1"/>
</dbReference>